<name>R9PCJ2_PSEHS</name>
<dbReference type="RefSeq" id="XP_012192529.1">
    <property type="nucleotide sequence ID" value="XM_012337139.1"/>
</dbReference>
<gene>
    <name evidence="2" type="ORF">PHSY_006539</name>
</gene>
<evidence type="ECO:0000313" key="2">
    <source>
        <dbReference type="EMBL" id="GAC98942.1"/>
    </source>
</evidence>
<accession>R9PCJ2</accession>
<keyword evidence="3" id="KW-1185">Reference proteome</keyword>
<dbReference type="EMBL" id="DF238822">
    <property type="protein sequence ID" value="GAC98942.1"/>
    <property type="molecule type" value="Genomic_DNA"/>
</dbReference>
<dbReference type="HOGENOM" id="CLU_2543557_0_0_1"/>
<dbReference type="GeneID" id="24111808"/>
<organism evidence="2 3">
    <name type="scientific">Pseudozyma hubeiensis (strain SY62)</name>
    <name type="common">Yeast</name>
    <dbReference type="NCBI Taxonomy" id="1305764"/>
    <lineage>
        <taxon>Eukaryota</taxon>
        <taxon>Fungi</taxon>
        <taxon>Dikarya</taxon>
        <taxon>Basidiomycota</taxon>
        <taxon>Ustilaginomycotina</taxon>
        <taxon>Ustilaginomycetes</taxon>
        <taxon>Ustilaginales</taxon>
        <taxon>Ustilaginaceae</taxon>
        <taxon>Pseudozyma</taxon>
    </lineage>
</organism>
<protein>
    <submittedName>
        <fullName evidence="2">Uncharacterized protein</fullName>
    </submittedName>
</protein>
<evidence type="ECO:0000313" key="3">
    <source>
        <dbReference type="Proteomes" id="UP000014071"/>
    </source>
</evidence>
<feature type="region of interest" description="Disordered" evidence="1">
    <location>
        <begin position="1"/>
        <end position="42"/>
    </location>
</feature>
<feature type="compositionally biased region" description="Low complexity" evidence="1">
    <location>
        <begin position="1"/>
        <end position="15"/>
    </location>
</feature>
<reference evidence="3" key="1">
    <citation type="journal article" date="2013" name="Genome Announc.">
        <title>Draft genome sequence of the basidiomycetous yeast-like fungus Pseudozyma hubeiensis SY62, which produces an abundant amount of the biosurfactant mannosylerythritol lipids.</title>
        <authorList>
            <person name="Konishi M."/>
            <person name="Hatada Y."/>
            <person name="Horiuchi J."/>
        </authorList>
    </citation>
    <scope>NUCLEOTIDE SEQUENCE [LARGE SCALE GENOMIC DNA]</scope>
    <source>
        <strain evidence="3">SY62</strain>
    </source>
</reference>
<sequence>MAKAASRASEAAHVSLSRSRDSSRTQQAKSPGEEKTLDEAITVGGPPFAATIETNARVQLRFTGHIAVRGLVSDLPSLHSSPG</sequence>
<dbReference type="AlphaFoldDB" id="R9PCJ2"/>
<dbReference type="Proteomes" id="UP000014071">
    <property type="component" value="Unassembled WGS sequence"/>
</dbReference>
<evidence type="ECO:0000256" key="1">
    <source>
        <dbReference type="SAM" id="MobiDB-lite"/>
    </source>
</evidence>
<proteinExistence type="predicted"/>